<reference evidence="1 2" key="1">
    <citation type="submission" date="2015-06" db="EMBL/GenBank/DDBJ databases">
        <title>Talaromyces atroroseus IBT 11181 draft genome.</title>
        <authorList>
            <person name="Rasmussen K.B."/>
            <person name="Rasmussen S."/>
            <person name="Petersen B."/>
            <person name="Sicheritz-Ponten T."/>
            <person name="Mortensen U.H."/>
            <person name="Thrane U."/>
        </authorList>
    </citation>
    <scope>NUCLEOTIDE SEQUENCE [LARGE SCALE GENOMIC DNA]</scope>
    <source>
        <strain evidence="1 2">IBT 11181</strain>
    </source>
</reference>
<dbReference type="Proteomes" id="UP000214365">
    <property type="component" value="Unassembled WGS sequence"/>
</dbReference>
<gene>
    <name evidence="1" type="ORF">UA08_05859</name>
</gene>
<dbReference type="AlphaFoldDB" id="A0A225AZA4"/>
<sequence>MAQNFSPIPVEMHATSLTIQLASIEEEKLNTQAPNRDGFDNPLSHFKTNSDCLVKFDGLDDTYRPVNWKVHQKFCYNANKRIYGRGLDEFSVPTHNFEVVDRFYIG</sequence>
<dbReference type="RefSeq" id="XP_020118968.1">
    <property type="nucleotide sequence ID" value="XM_020268176.1"/>
</dbReference>
<name>A0A225AZA4_TALAT</name>
<evidence type="ECO:0000313" key="2">
    <source>
        <dbReference type="Proteomes" id="UP000214365"/>
    </source>
</evidence>
<dbReference type="EMBL" id="LFMY01000008">
    <property type="protein sequence ID" value="OKL58847.1"/>
    <property type="molecule type" value="Genomic_DNA"/>
</dbReference>
<evidence type="ECO:0000313" key="1">
    <source>
        <dbReference type="EMBL" id="OKL58847.1"/>
    </source>
</evidence>
<comment type="caution">
    <text evidence="1">The sequence shown here is derived from an EMBL/GenBank/DDBJ whole genome shotgun (WGS) entry which is preliminary data.</text>
</comment>
<dbReference type="GeneID" id="31005615"/>
<organism evidence="1 2">
    <name type="scientific">Talaromyces atroroseus</name>
    <dbReference type="NCBI Taxonomy" id="1441469"/>
    <lineage>
        <taxon>Eukaryota</taxon>
        <taxon>Fungi</taxon>
        <taxon>Dikarya</taxon>
        <taxon>Ascomycota</taxon>
        <taxon>Pezizomycotina</taxon>
        <taxon>Eurotiomycetes</taxon>
        <taxon>Eurotiomycetidae</taxon>
        <taxon>Eurotiales</taxon>
        <taxon>Trichocomaceae</taxon>
        <taxon>Talaromyces</taxon>
        <taxon>Talaromyces sect. Trachyspermi</taxon>
    </lineage>
</organism>
<protein>
    <submittedName>
        <fullName evidence="1">Uncharacterized protein</fullName>
    </submittedName>
</protein>
<accession>A0A225AZA4</accession>
<proteinExistence type="predicted"/>
<keyword evidence="2" id="KW-1185">Reference proteome</keyword>